<dbReference type="EMBL" id="SWFS01000439">
    <property type="protein sequence ID" value="KAA8903630.1"/>
    <property type="molecule type" value="Genomic_DNA"/>
</dbReference>
<reference evidence="2" key="1">
    <citation type="journal article" date="2019" name="G3 (Bethesda)">
        <title>Genome Assemblies of Two Rare Opportunistic Yeast Pathogens: Diutina rugosa (syn. Candida rugosa) and Trichomonascus ciferrii (syn. Candida ciferrii).</title>
        <authorList>
            <person name="Mixao V."/>
            <person name="Saus E."/>
            <person name="Hansen A.P."/>
            <person name="Lass-Florl C."/>
            <person name="Gabaldon T."/>
        </authorList>
    </citation>
    <scope>NUCLEOTIDE SEQUENCE</scope>
    <source>
        <strain evidence="2">CBS 4856</strain>
    </source>
</reference>
<evidence type="ECO:0000256" key="1">
    <source>
        <dbReference type="SAM" id="MobiDB-lite"/>
    </source>
</evidence>
<dbReference type="Proteomes" id="UP000761534">
    <property type="component" value="Unassembled WGS sequence"/>
</dbReference>
<feature type="region of interest" description="Disordered" evidence="1">
    <location>
        <begin position="360"/>
        <end position="436"/>
    </location>
</feature>
<keyword evidence="3" id="KW-1185">Reference proteome</keyword>
<evidence type="ECO:0000313" key="2">
    <source>
        <dbReference type="EMBL" id="KAA8903630.1"/>
    </source>
</evidence>
<dbReference type="VEuPathDB" id="FungiDB:TRICI_005667"/>
<organism evidence="2 3">
    <name type="scientific">Trichomonascus ciferrii</name>
    <dbReference type="NCBI Taxonomy" id="44093"/>
    <lineage>
        <taxon>Eukaryota</taxon>
        <taxon>Fungi</taxon>
        <taxon>Dikarya</taxon>
        <taxon>Ascomycota</taxon>
        <taxon>Saccharomycotina</taxon>
        <taxon>Dipodascomycetes</taxon>
        <taxon>Dipodascales</taxon>
        <taxon>Trichomonascaceae</taxon>
        <taxon>Trichomonascus</taxon>
        <taxon>Trichomonascus ciferrii complex</taxon>
    </lineage>
</organism>
<feature type="region of interest" description="Disordered" evidence="1">
    <location>
        <begin position="285"/>
        <end position="339"/>
    </location>
</feature>
<sequence>MESVLPQPVVTPNSTGEGDYLMDYIRPEIRETVEQSIPRGEFERIQYKQRELHNEIIKFTEAKAREFYDFCDQLVREHHARLAAQRESSSLSTQTQDSPSPPPEVVPSHSSSRTSIRSDSPKVPLKSSFKNKAGSSATSSESESASGQKSPKRVMFASQPEVYTPEESDSEEEDQVSGSDTDDDEVNGVAESLSQHSIDDEPVTDNSARVLNVQQQPEPPQEQDKVYEEEDDTRSTEDLFDFDESLGVEIPPAEDVSTTFRNADQEAEDHIATTTDGHLGLVNPALASSLPQPNMVSSLPRLSGSFRPPAQSKYVPEDIEEGSDPPSRSSTGSIPISTGLAARPTVISPYASSLPIQISQSQPWSLSAQQANDSNHSSVTGATPLPQREQEHMTEDLEWATLLNHGETNDNPFNRSATNKSTTDPSKMSFSERLLLEEQKQPDWDYDV</sequence>
<name>A0A642UQG0_9ASCO</name>
<gene>
    <name evidence="2" type="ORF">TRICI_005667</name>
</gene>
<feature type="region of interest" description="Disordered" evidence="1">
    <location>
        <begin position="85"/>
        <end position="255"/>
    </location>
</feature>
<evidence type="ECO:0000313" key="3">
    <source>
        <dbReference type="Proteomes" id="UP000761534"/>
    </source>
</evidence>
<comment type="caution">
    <text evidence="2">The sequence shown here is derived from an EMBL/GenBank/DDBJ whole genome shotgun (WGS) entry which is preliminary data.</text>
</comment>
<protein>
    <submittedName>
        <fullName evidence="2">Uncharacterized protein</fullName>
    </submittedName>
</protein>
<feature type="compositionally biased region" description="Low complexity" evidence="1">
    <location>
        <begin position="88"/>
        <end position="98"/>
    </location>
</feature>
<feature type="compositionally biased region" description="Low complexity" evidence="1">
    <location>
        <begin position="133"/>
        <end position="147"/>
    </location>
</feature>
<feature type="compositionally biased region" description="Acidic residues" evidence="1">
    <location>
        <begin position="164"/>
        <end position="186"/>
    </location>
</feature>
<dbReference type="AlphaFoldDB" id="A0A642UQG0"/>
<feature type="compositionally biased region" description="Acidic residues" evidence="1">
    <location>
        <begin position="227"/>
        <end position="246"/>
    </location>
</feature>
<proteinExistence type="predicted"/>
<feature type="compositionally biased region" description="Low complexity" evidence="1">
    <location>
        <begin position="106"/>
        <end position="118"/>
    </location>
</feature>
<feature type="compositionally biased region" description="Polar residues" evidence="1">
    <location>
        <begin position="204"/>
        <end position="213"/>
    </location>
</feature>
<feature type="compositionally biased region" description="Polar residues" evidence="1">
    <location>
        <begin position="409"/>
        <end position="429"/>
    </location>
</feature>
<feature type="compositionally biased region" description="Polar residues" evidence="1">
    <location>
        <begin position="368"/>
        <end position="381"/>
    </location>
</feature>
<feature type="compositionally biased region" description="Polar residues" evidence="1">
    <location>
        <begin position="326"/>
        <end position="336"/>
    </location>
</feature>
<accession>A0A642UQG0</accession>